<keyword evidence="2" id="KW-1185">Reference proteome</keyword>
<dbReference type="GO" id="GO:0043937">
    <property type="term" value="P:regulation of sporulation"/>
    <property type="evidence" value="ECO:0007669"/>
    <property type="project" value="InterPro"/>
</dbReference>
<name>A0A3D8PJB7_9BACI</name>
<dbReference type="AlphaFoldDB" id="A0A3D8PJB7"/>
<dbReference type="InterPro" id="IPR018540">
    <property type="entry name" value="Spo0E-like"/>
</dbReference>
<dbReference type="Pfam" id="PF09388">
    <property type="entry name" value="SpoOE-like"/>
    <property type="match status" value="1"/>
</dbReference>
<protein>
    <recommendedName>
        <fullName evidence="3">Spo0E family sporulation regulatory protein-aspartic acid phosphatase</fullName>
    </recommendedName>
</protein>
<evidence type="ECO:0008006" key="3">
    <source>
        <dbReference type="Google" id="ProtNLM"/>
    </source>
</evidence>
<dbReference type="GO" id="GO:0046983">
    <property type="term" value="F:protein dimerization activity"/>
    <property type="evidence" value="ECO:0007669"/>
    <property type="project" value="InterPro"/>
</dbReference>
<dbReference type="SUPFAM" id="SSF140500">
    <property type="entry name" value="BAS1536-like"/>
    <property type="match status" value="1"/>
</dbReference>
<evidence type="ECO:0000313" key="2">
    <source>
        <dbReference type="Proteomes" id="UP000257143"/>
    </source>
</evidence>
<dbReference type="OrthoDB" id="2721890at2"/>
<dbReference type="InterPro" id="IPR036638">
    <property type="entry name" value="HLH_DNA-bd_sf"/>
</dbReference>
<proteinExistence type="predicted"/>
<organism evidence="1 2">
    <name type="scientific">Oceanobacillus arenosus</name>
    <dbReference type="NCBI Taxonomy" id="1229153"/>
    <lineage>
        <taxon>Bacteria</taxon>
        <taxon>Bacillati</taxon>
        <taxon>Bacillota</taxon>
        <taxon>Bacilli</taxon>
        <taxon>Bacillales</taxon>
        <taxon>Bacillaceae</taxon>
        <taxon>Oceanobacillus</taxon>
    </lineage>
</organism>
<sequence>MKLKARRTLELQIEQLRSKMYHAFEKGEHYDQIITISEELDELLNKLENLHTKTNA</sequence>
<evidence type="ECO:0000313" key="1">
    <source>
        <dbReference type="EMBL" id="RDW15329.1"/>
    </source>
</evidence>
<dbReference type="InterPro" id="IPR037208">
    <property type="entry name" value="Spo0E-like_sf"/>
</dbReference>
<gene>
    <name evidence="1" type="ORF">CWR48_19415</name>
</gene>
<dbReference type="Gene3D" id="4.10.280.10">
    <property type="entry name" value="Helix-loop-helix DNA-binding domain"/>
    <property type="match status" value="1"/>
</dbReference>
<reference evidence="2" key="1">
    <citation type="submission" date="2017-11" db="EMBL/GenBank/DDBJ databases">
        <authorList>
            <person name="Zhu W."/>
        </authorList>
    </citation>
    <scope>NUCLEOTIDE SEQUENCE [LARGE SCALE GENOMIC DNA]</scope>
    <source>
        <strain evidence="2">CAU 1183</strain>
    </source>
</reference>
<dbReference type="Proteomes" id="UP000257143">
    <property type="component" value="Unassembled WGS sequence"/>
</dbReference>
<dbReference type="EMBL" id="PIOC01000033">
    <property type="protein sequence ID" value="RDW15329.1"/>
    <property type="molecule type" value="Genomic_DNA"/>
</dbReference>
<accession>A0A3D8PJB7</accession>
<comment type="caution">
    <text evidence="1">The sequence shown here is derived from an EMBL/GenBank/DDBJ whole genome shotgun (WGS) entry which is preliminary data.</text>
</comment>